<accession>A0A6I6MVM0</accession>
<keyword evidence="2" id="KW-0812">Transmembrane</keyword>
<protein>
    <submittedName>
        <fullName evidence="3">Uncharacterized protein</fullName>
    </submittedName>
</protein>
<evidence type="ECO:0000256" key="1">
    <source>
        <dbReference type="SAM" id="Coils"/>
    </source>
</evidence>
<evidence type="ECO:0000256" key="2">
    <source>
        <dbReference type="SAM" id="Phobius"/>
    </source>
</evidence>
<dbReference type="Proteomes" id="UP000431269">
    <property type="component" value="Chromosome"/>
</dbReference>
<proteinExistence type="predicted"/>
<gene>
    <name evidence="3" type="ORF">DSM104635_03324</name>
</gene>
<dbReference type="KEGG" id="tsv:DSM104635_03324"/>
<evidence type="ECO:0000313" key="4">
    <source>
        <dbReference type="Proteomes" id="UP000431269"/>
    </source>
</evidence>
<feature type="coiled-coil region" evidence="1">
    <location>
        <begin position="81"/>
        <end position="108"/>
    </location>
</feature>
<keyword evidence="1" id="KW-0175">Coiled coil</keyword>
<name>A0A6I6MVM0_9CAUL</name>
<organism evidence="3 4">
    <name type="scientific">Terricaulis silvestris</name>
    <dbReference type="NCBI Taxonomy" id="2686094"/>
    <lineage>
        <taxon>Bacteria</taxon>
        <taxon>Pseudomonadati</taxon>
        <taxon>Pseudomonadota</taxon>
        <taxon>Alphaproteobacteria</taxon>
        <taxon>Caulobacterales</taxon>
        <taxon>Caulobacteraceae</taxon>
        <taxon>Terricaulis</taxon>
    </lineage>
</organism>
<dbReference type="EMBL" id="CP047045">
    <property type="protein sequence ID" value="QGZ96464.1"/>
    <property type="molecule type" value="Genomic_DNA"/>
</dbReference>
<dbReference type="AlphaFoldDB" id="A0A6I6MVM0"/>
<evidence type="ECO:0000313" key="3">
    <source>
        <dbReference type="EMBL" id="QGZ96464.1"/>
    </source>
</evidence>
<keyword evidence="4" id="KW-1185">Reference proteome</keyword>
<feature type="transmembrane region" description="Helical" evidence="2">
    <location>
        <begin position="12"/>
        <end position="36"/>
    </location>
</feature>
<sequence>MSEQVSVAPKKPVFLIALFVVLTLLTSAAVGGIAYGLYTGWLTPYWENLSDAHAAVLAQVVFLFGAAWAAVLVPLLFGEQLQNVQDAAKRAEDTCVRIETRMQAAAMESERELKKIVRLQMMSAGHLLDDQLVLLETPEDKNDFVDTRWDKAYIKLRLALSLRDGNAQRSIGNHTRRSPEWWERIKFYDVLGKHHDDFRTLSDKARKAARSLDIGDLRAANAASRAIEVFEPTLPREEELPQPVAAPETAPIFISPSNGAASQQLPQ</sequence>
<dbReference type="RefSeq" id="WP_158767248.1">
    <property type="nucleotide sequence ID" value="NZ_CP047045.1"/>
</dbReference>
<feature type="transmembrane region" description="Helical" evidence="2">
    <location>
        <begin position="56"/>
        <end position="77"/>
    </location>
</feature>
<keyword evidence="2" id="KW-1133">Transmembrane helix</keyword>
<reference evidence="4" key="1">
    <citation type="submission" date="2019-12" db="EMBL/GenBank/DDBJ databases">
        <title>Complete genome of Terracaulis silvestris 0127_4.</title>
        <authorList>
            <person name="Vieira S."/>
            <person name="Riedel T."/>
            <person name="Sproer C."/>
            <person name="Pascual J."/>
            <person name="Boedeker C."/>
            <person name="Overmann J."/>
        </authorList>
    </citation>
    <scope>NUCLEOTIDE SEQUENCE [LARGE SCALE GENOMIC DNA]</scope>
    <source>
        <strain evidence="4">0127_4</strain>
    </source>
</reference>
<keyword evidence="2" id="KW-0472">Membrane</keyword>